<protein>
    <recommendedName>
        <fullName evidence="4">Secreted protein</fullName>
    </recommendedName>
</protein>
<feature type="chain" id="PRO_5022960256" description="Secreted protein" evidence="1">
    <location>
        <begin position="21"/>
        <end position="173"/>
    </location>
</feature>
<comment type="caution">
    <text evidence="2">The sequence shown here is derived from an EMBL/GenBank/DDBJ whole genome shotgun (WGS) entry which is preliminary data.</text>
</comment>
<accession>A0A5B0RU07</accession>
<organism evidence="2 3">
    <name type="scientific">Puccinia graminis f. sp. tritici</name>
    <dbReference type="NCBI Taxonomy" id="56615"/>
    <lineage>
        <taxon>Eukaryota</taxon>
        <taxon>Fungi</taxon>
        <taxon>Dikarya</taxon>
        <taxon>Basidiomycota</taxon>
        <taxon>Pucciniomycotina</taxon>
        <taxon>Pucciniomycetes</taxon>
        <taxon>Pucciniales</taxon>
        <taxon>Pucciniaceae</taxon>
        <taxon>Puccinia</taxon>
    </lineage>
</organism>
<sequence>MHSPTFPIIVSLAVLSGLRALPHKGYGLPVPVELTEPLLRPGATELPDEQTIQEATPVETVLPVPPLQPKELWLRMVKKHLPDVPNPEVHTFKLVSNHKRCTATIWSTRRPCRGVANGDSFKCRKCGGLTAVHWNPCPYNHKTGIYDGAVGRDKDVEEEDKPIHQVAHTTVIH</sequence>
<keyword evidence="1" id="KW-0732">Signal</keyword>
<evidence type="ECO:0000313" key="2">
    <source>
        <dbReference type="EMBL" id="KAA1129360.1"/>
    </source>
</evidence>
<reference evidence="2 3" key="1">
    <citation type="submission" date="2019-05" db="EMBL/GenBank/DDBJ databases">
        <title>Emergence of the Ug99 lineage of the wheat stem rust pathogen through somatic hybridization.</title>
        <authorList>
            <person name="Li F."/>
            <person name="Upadhyaya N.M."/>
            <person name="Sperschneider J."/>
            <person name="Matny O."/>
            <person name="Nguyen-Phuc H."/>
            <person name="Mago R."/>
            <person name="Raley C."/>
            <person name="Miller M.E."/>
            <person name="Silverstein K.A.T."/>
            <person name="Henningsen E."/>
            <person name="Hirsch C.D."/>
            <person name="Visser B."/>
            <person name="Pretorius Z.A."/>
            <person name="Steffenson B.J."/>
            <person name="Schwessinger B."/>
            <person name="Dodds P.N."/>
            <person name="Figueroa M."/>
        </authorList>
    </citation>
    <scope>NUCLEOTIDE SEQUENCE [LARGE SCALE GENOMIC DNA]</scope>
    <source>
        <strain evidence="2 3">Ug99</strain>
    </source>
</reference>
<dbReference type="Proteomes" id="UP000325313">
    <property type="component" value="Unassembled WGS sequence"/>
</dbReference>
<name>A0A5B0RU07_PUCGR</name>
<feature type="signal peptide" evidence="1">
    <location>
        <begin position="1"/>
        <end position="20"/>
    </location>
</feature>
<evidence type="ECO:0008006" key="4">
    <source>
        <dbReference type="Google" id="ProtNLM"/>
    </source>
</evidence>
<gene>
    <name evidence="2" type="ORF">PGTUg99_029700</name>
</gene>
<evidence type="ECO:0000313" key="3">
    <source>
        <dbReference type="Proteomes" id="UP000325313"/>
    </source>
</evidence>
<proteinExistence type="predicted"/>
<dbReference type="AlphaFoldDB" id="A0A5B0RU07"/>
<evidence type="ECO:0000256" key="1">
    <source>
        <dbReference type="SAM" id="SignalP"/>
    </source>
</evidence>
<dbReference type="EMBL" id="VDEP01000137">
    <property type="protein sequence ID" value="KAA1129360.1"/>
    <property type="molecule type" value="Genomic_DNA"/>
</dbReference>